<evidence type="ECO:0000313" key="3">
    <source>
        <dbReference type="Proteomes" id="UP000051487"/>
    </source>
</evidence>
<dbReference type="EMBL" id="BCLY01000013">
    <property type="protein sequence ID" value="GAQ10045.1"/>
    <property type="molecule type" value="Genomic_DNA"/>
</dbReference>
<evidence type="ECO:0000313" key="2">
    <source>
        <dbReference type="EMBL" id="GAQ10045.1"/>
    </source>
</evidence>
<evidence type="ECO:0000259" key="1">
    <source>
        <dbReference type="Pfam" id="PF06985"/>
    </source>
</evidence>
<proteinExistence type="predicted"/>
<dbReference type="InterPro" id="IPR010730">
    <property type="entry name" value="HET"/>
</dbReference>
<comment type="caution">
    <text evidence="2">The sequence shown here is derived from an EMBL/GenBank/DDBJ whole genome shotgun (WGS) entry which is preliminary data.</text>
</comment>
<accession>A0AAN4PP39</accession>
<name>A0AAN4PP39_ASPLE</name>
<dbReference type="Pfam" id="PF06985">
    <property type="entry name" value="HET"/>
    <property type="match status" value="1"/>
</dbReference>
<feature type="domain" description="Heterokaryon incompatibility" evidence="1">
    <location>
        <begin position="2"/>
        <end position="166"/>
    </location>
</feature>
<dbReference type="Proteomes" id="UP000051487">
    <property type="component" value="Unassembled WGS sequence"/>
</dbReference>
<reference evidence="2 3" key="1">
    <citation type="submission" date="2015-11" db="EMBL/GenBank/DDBJ databases">
        <title>Aspergillus lentulus strain IFM 54703T.</title>
        <authorList>
            <person name="Kusuya Y."/>
            <person name="Sakai K."/>
            <person name="Kamei K."/>
            <person name="Takahashi H."/>
            <person name="Yaguchi T."/>
        </authorList>
    </citation>
    <scope>NUCLEOTIDE SEQUENCE [LARGE SCALE GENOMIC DNA]</scope>
    <source>
        <strain evidence="2 3">IFM 54703</strain>
    </source>
</reference>
<organism evidence="2 3">
    <name type="scientific">Aspergillus lentulus</name>
    <dbReference type="NCBI Taxonomy" id="293939"/>
    <lineage>
        <taxon>Eukaryota</taxon>
        <taxon>Fungi</taxon>
        <taxon>Dikarya</taxon>
        <taxon>Ascomycota</taxon>
        <taxon>Pezizomycotina</taxon>
        <taxon>Eurotiomycetes</taxon>
        <taxon>Eurotiomycetidae</taxon>
        <taxon>Eurotiales</taxon>
        <taxon>Aspergillaceae</taxon>
        <taxon>Aspergillus</taxon>
        <taxon>Aspergillus subgen. Fumigati</taxon>
    </lineage>
</organism>
<dbReference type="AlphaFoldDB" id="A0AAN4PP39"/>
<sequence length="513" mass="59318">MPRTFRDAILATRRLGIEYIWIDALCIVQDDPDEWREQSTHMGSIFERSTCTLAAVDALENEDCEDDGLFLARPANPLSVHMNIPFTKTLAKHIISRVAAFKGYQCVWKIKWLTPIAGSKSSTSSRSDRLDTAISHHRLVLRPRILSSYFRMNKSAWAHRGWVMQERFLSRRVIYFTRDKLYWDCLKVSEDEEHAESLGSPLRALGKEITGKDDRRRNAWEFIVSEYSSTVLTYNQDKLAALMGLTSSFKKRFSSRNYVGIDGDRTGFGLLWHAKDTYLDIYSDFHAPSWTWAAYNGPISYYCAKYADSHYPLASRVKYSMNFSCPYQNSHKHDEDSLCSWGLVSLKAPIGITYTCDKRIYGDTTLQKDSELLPILGKSIYREQKPIPRYTQNGQLETPPRTLSLPKHTEILFDENGRYNGWFIRDIQEPTMGFRDDLVPLHFVAIRSWEQGNRQGQNTRRAFDTDDNANEICVDILLLKPTGEEQSYSRTGRGRLIMKSWPDHVWHAEINIL</sequence>
<gene>
    <name evidence="2" type="ORF">ALT_7366</name>
</gene>
<protein>
    <recommendedName>
        <fullName evidence="1">Heterokaryon incompatibility domain-containing protein</fullName>
    </recommendedName>
</protein>
<dbReference type="PANTHER" id="PTHR33112:SF10">
    <property type="entry name" value="TOL"/>
    <property type="match status" value="1"/>
</dbReference>
<dbReference type="PANTHER" id="PTHR33112">
    <property type="entry name" value="DOMAIN PROTEIN, PUTATIVE-RELATED"/>
    <property type="match status" value="1"/>
</dbReference>